<dbReference type="EMBL" id="CP146023">
    <property type="protein sequence ID" value="WWQ69593.1"/>
    <property type="molecule type" value="Genomic_DNA"/>
</dbReference>
<geneLocation type="plasmid" evidence="1 2">
    <name>p1</name>
</geneLocation>
<evidence type="ECO:0000313" key="1">
    <source>
        <dbReference type="EMBL" id="WWQ69593.1"/>
    </source>
</evidence>
<organism evidence="1 2">
    <name type="scientific">Streptomyces citrinus</name>
    <dbReference type="NCBI Taxonomy" id="3118173"/>
    <lineage>
        <taxon>Bacteria</taxon>
        <taxon>Bacillati</taxon>
        <taxon>Actinomycetota</taxon>
        <taxon>Actinomycetes</taxon>
        <taxon>Kitasatosporales</taxon>
        <taxon>Streptomycetaceae</taxon>
        <taxon>Streptomyces</taxon>
    </lineage>
</organism>
<evidence type="ECO:0000313" key="2">
    <source>
        <dbReference type="Proteomes" id="UP001432251"/>
    </source>
</evidence>
<proteinExistence type="predicted"/>
<keyword evidence="2" id="KW-1185">Reference proteome</keyword>
<sequence length="75" mass="8187">MSVPPGRYRVVVAFADRDAKTGWWDEPAVAAKKSGDWIGLYGKTDVRVELYDTANETVIDAWPDDTSVDASAPGE</sequence>
<accession>A0ACD5AQX0</accession>
<protein>
    <submittedName>
        <fullName evidence="1">Uncharacterized protein</fullName>
    </submittedName>
</protein>
<gene>
    <name evidence="1" type="ORF">V2W30_41255</name>
</gene>
<name>A0ACD5AQX0_9ACTN</name>
<reference evidence="1" key="1">
    <citation type="journal article" date="2025" name="Int. J. Syst. Evol. Microbiol.">
        <title>Streptomyces citrinus sp. nov., with yellow diffusible pigment.</title>
        <authorList>
            <person name="He Y."/>
            <person name="Yang E."/>
            <person name="Xu J."/>
            <person name="Sun Y."/>
            <person name="Sun L."/>
        </authorList>
    </citation>
    <scope>NUCLEOTIDE SEQUENCE</scope>
    <source>
        <strain evidence="1">Q6</strain>
    </source>
</reference>
<dbReference type="Proteomes" id="UP001432251">
    <property type="component" value="Plasmid p1"/>
</dbReference>
<keyword evidence="1" id="KW-0614">Plasmid</keyword>